<comment type="caution">
    <text evidence="2">The sequence shown here is derived from an EMBL/GenBank/DDBJ whole genome shotgun (WGS) entry which is preliminary data.</text>
</comment>
<protein>
    <submittedName>
        <fullName evidence="2">Uncharacterized protein</fullName>
    </submittedName>
</protein>
<evidence type="ECO:0000313" key="2">
    <source>
        <dbReference type="EMBL" id="GHE59535.1"/>
    </source>
</evidence>
<gene>
    <name evidence="2" type="ORF">GCM10014715_11070</name>
</gene>
<accession>A0A919DNB0</accession>
<name>A0A919DNB0_9ACTN</name>
<keyword evidence="3" id="KW-1185">Reference proteome</keyword>
<dbReference type="EMBL" id="BNBC01000003">
    <property type="protein sequence ID" value="GHE59535.1"/>
    <property type="molecule type" value="Genomic_DNA"/>
</dbReference>
<sequence length="99" mass="10706">MRTPGQRFTLGVERQWRPMKVRFTTSVPTPPSVGSRGPRLRPLVRSPYNPQGGGAAPTARPETGVSADVASRGRLSDTGGMRGLPLRPRDVVRADENSL</sequence>
<feature type="region of interest" description="Disordered" evidence="1">
    <location>
        <begin position="24"/>
        <end position="99"/>
    </location>
</feature>
<organism evidence="2 3">
    <name type="scientific">Streptomyces spiralis</name>
    <dbReference type="NCBI Taxonomy" id="66376"/>
    <lineage>
        <taxon>Bacteria</taxon>
        <taxon>Bacillati</taxon>
        <taxon>Actinomycetota</taxon>
        <taxon>Actinomycetes</taxon>
        <taxon>Kitasatosporales</taxon>
        <taxon>Streptomycetaceae</taxon>
        <taxon>Streptomyces</taxon>
    </lineage>
</organism>
<dbReference type="AlphaFoldDB" id="A0A919DNB0"/>
<proteinExistence type="predicted"/>
<reference evidence="2" key="1">
    <citation type="journal article" date="2014" name="Int. J. Syst. Evol. Microbiol.">
        <title>Complete genome sequence of Corynebacterium casei LMG S-19264T (=DSM 44701T), isolated from a smear-ripened cheese.</title>
        <authorList>
            <consortium name="US DOE Joint Genome Institute (JGI-PGF)"/>
            <person name="Walter F."/>
            <person name="Albersmeier A."/>
            <person name="Kalinowski J."/>
            <person name="Ruckert C."/>
        </authorList>
    </citation>
    <scope>NUCLEOTIDE SEQUENCE</scope>
    <source>
        <strain evidence="2">JCM 3302</strain>
    </source>
</reference>
<evidence type="ECO:0000256" key="1">
    <source>
        <dbReference type="SAM" id="MobiDB-lite"/>
    </source>
</evidence>
<evidence type="ECO:0000313" key="3">
    <source>
        <dbReference type="Proteomes" id="UP000641386"/>
    </source>
</evidence>
<dbReference type="Proteomes" id="UP000641386">
    <property type="component" value="Unassembled WGS sequence"/>
</dbReference>
<reference evidence="2" key="2">
    <citation type="submission" date="2020-09" db="EMBL/GenBank/DDBJ databases">
        <authorList>
            <person name="Sun Q."/>
            <person name="Ohkuma M."/>
        </authorList>
    </citation>
    <scope>NUCLEOTIDE SEQUENCE</scope>
    <source>
        <strain evidence="2">JCM 3302</strain>
    </source>
</reference>
<feature type="compositionally biased region" description="Basic and acidic residues" evidence="1">
    <location>
        <begin position="87"/>
        <end position="99"/>
    </location>
</feature>